<reference evidence="1 2" key="1">
    <citation type="submission" date="2017-06" db="EMBL/GenBank/DDBJ databases">
        <title>Draft genome of Pseudomonas nitroreducens DF05.</title>
        <authorList>
            <person name="Iyer R."/>
        </authorList>
    </citation>
    <scope>NUCLEOTIDE SEQUENCE [LARGE SCALE GENOMIC DNA]</scope>
    <source>
        <strain evidence="1 2">DF05</strain>
    </source>
</reference>
<dbReference type="EMBL" id="NJBA01000004">
    <property type="protein sequence ID" value="OWP50246.1"/>
    <property type="molecule type" value="Genomic_DNA"/>
</dbReference>
<protein>
    <submittedName>
        <fullName evidence="1">Uncharacterized protein</fullName>
    </submittedName>
</protein>
<dbReference type="Proteomes" id="UP000198145">
    <property type="component" value="Unassembled WGS sequence"/>
</dbReference>
<evidence type="ECO:0000313" key="2">
    <source>
        <dbReference type="Proteomes" id="UP000198145"/>
    </source>
</evidence>
<sequence length="74" mass="8488">MRRNFPLCRLSPEAAGQLMHDHERCTKKLLETERYLAALTVEIRNTLGPEAVWSLQAKARQSVALNDLQKELRA</sequence>
<organism evidence="1 2">
    <name type="scientific">Pseudomonas nitroreducens</name>
    <dbReference type="NCBI Taxonomy" id="46680"/>
    <lineage>
        <taxon>Bacteria</taxon>
        <taxon>Pseudomonadati</taxon>
        <taxon>Pseudomonadota</taxon>
        <taxon>Gammaproteobacteria</taxon>
        <taxon>Pseudomonadales</taxon>
        <taxon>Pseudomonadaceae</taxon>
        <taxon>Pseudomonas</taxon>
    </lineage>
</organism>
<name>A0A2D0ADN3_PSENT</name>
<dbReference type="RefSeq" id="WP_088417672.1">
    <property type="nucleotide sequence ID" value="NZ_NJBA01000004.1"/>
</dbReference>
<proteinExistence type="predicted"/>
<dbReference type="AlphaFoldDB" id="A0A2D0ADN3"/>
<accession>A0A2D0ADN3</accession>
<gene>
    <name evidence="1" type="ORF">CEG18_11860</name>
</gene>
<evidence type="ECO:0000313" key="1">
    <source>
        <dbReference type="EMBL" id="OWP50246.1"/>
    </source>
</evidence>
<comment type="caution">
    <text evidence="1">The sequence shown here is derived from an EMBL/GenBank/DDBJ whole genome shotgun (WGS) entry which is preliminary data.</text>
</comment>